<sequence>MMKSSLQFYCNDSQKRSDCGDVLDIEFSNQGLDWPGIVLEKGRSPYFYPQNVYTPYFYFALALEKDLNWQVHTSEGITALKTVPGNTWINPPKTPFTHDISEPCFFVILAIEEDVFLDNCPLDIQGKSLQFLNNYNVQDDAIKSVMELFILEAKNKGRNGKPFINNLVSLLSNHYINNYSNYQGLIDQKKQASKLDTYQIEKVDKFISDNISNTITVDDLAELVGCSKFYFLREFKKRMDITPYQYLLNHRLLRAKALLAQPSAHIADIAEQLGFNDQSHFTRIFKANVGCTPGQFVKNHLPD</sequence>
<dbReference type="InterPro" id="IPR018060">
    <property type="entry name" value="HTH_AraC"/>
</dbReference>
<dbReference type="SUPFAM" id="SSF46689">
    <property type="entry name" value="Homeodomain-like"/>
    <property type="match status" value="2"/>
</dbReference>
<dbReference type="InterPro" id="IPR020449">
    <property type="entry name" value="Tscrpt_reg_AraC-type_HTH"/>
</dbReference>
<dbReference type="GO" id="GO:0003700">
    <property type="term" value="F:DNA-binding transcription factor activity"/>
    <property type="evidence" value="ECO:0007669"/>
    <property type="project" value="InterPro"/>
</dbReference>
<feature type="domain" description="HTH araC/xylS-type" evidence="4">
    <location>
        <begin position="201"/>
        <end position="299"/>
    </location>
</feature>
<reference evidence="5 6" key="1">
    <citation type="submission" date="2013-07" db="EMBL/GenBank/DDBJ databases">
        <title>Comparative Genomic and Metabolomic Analysis of Twelve Strains of Pseudoalteromonas luteoviolacea.</title>
        <authorList>
            <person name="Vynne N.G."/>
            <person name="Mansson M."/>
            <person name="Gram L."/>
        </authorList>
    </citation>
    <scope>NUCLEOTIDE SEQUENCE [LARGE SCALE GENOMIC DNA]</scope>
    <source>
        <strain evidence="5 6">DSM 6061</strain>
    </source>
</reference>
<dbReference type="PANTHER" id="PTHR46796">
    <property type="entry name" value="HTH-TYPE TRANSCRIPTIONAL ACTIVATOR RHAS-RELATED"/>
    <property type="match status" value="1"/>
</dbReference>
<keyword evidence="2" id="KW-0238">DNA-binding</keyword>
<dbReference type="AlphaFoldDB" id="A0A167D9N6"/>
<dbReference type="InterPro" id="IPR050204">
    <property type="entry name" value="AraC_XylS_family_regulators"/>
</dbReference>
<dbReference type="PANTHER" id="PTHR46796:SF6">
    <property type="entry name" value="ARAC SUBFAMILY"/>
    <property type="match status" value="1"/>
</dbReference>
<evidence type="ECO:0000256" key="3">
    <source>
        <dbReference type="ARBA" id="ARBA00023163"/>
    </source>
</evidence>
<dbReference type="InterPro" id="IPR018062">
    <property type="entry name" value="HTH_AraC-typ_CS"/>
</dbReference>
<evidence type="ECO:0000256" key="2">
    <source>
        <dbReference type="ARBA" id="ARBA00023125"/>
    </source>
</evidence>
<dbReference type="PATRIC" id="fig|1365250.3.peg.54"/>
<dbReference type="RefSeq" id="WP_227008488.1">
    <property type="nucleotide sequence ID" value="NZ_AQHB01000041.1"/>
</dbReference>
<comment type="caution">
    <text evidence="5">The sequence shown here is derived from an EMBL/GenBank/DDBJ whole genome shotgun (WGS) entry which is preliminary data.</text>
</comment>
<dbReference type="SMART" id="SM00342">
    <property type="entry name" value="HTH_ARAC"/>
    <property type="match status" value="1"/>
</dbReference>
<keyword evidence="3" id="KW-0804">Transcription</keyword>
<evidence type="ECO:0000313" key="5">
    <source>
        <dbReference type="EMBL" id="KZN48582.1"/>
    </source>
</evidence>
<evidence type="ECO:0000256" key="1">
    <source>
        <dbReference type="ARBA" id="ARBA00023015"/>
    </source>
</evidence>
<name>A0A167D9N6_9GAMM</name>
<keyword evidence="1" id="KW-0805">Transcription regulation</keyword>
<accession>A0A167D9N6</accession>
<dbReference type="PROSITE" id="PS01124">
    <property type="entry name" value="HTH_ARAC_FAMILY_2"/>
    <property type="match status" value="1"/>
</dbReference>
<organism evidence="5 6">
    <name type="scientific">Pseudoalteromonas luteoviolacea DSM 6061</name>
    <dbReference type="NCBI Taxonomy" id="1365250"/>
    <lineage>
        <taxon>Bacteria</taxon>
        <taxon>Pseudomonadati</taxon>
        <taxon>Pseudomonadota</taxon>
        <taxon>Gammaproteobacteria</taxon>
        <taxon>Alteromonadales</taxon>
        <taxon>Pseudoalteromonadaceae</taxon>
        <taxon>Pseudoalteromonas</taxon>
    </lineage>
</organism>
<evidence type="ECO:0000259" key="4">
    <source>
        <dbReference type="PROSITE" id="PS01124"/>
    </source>
</evidence>
<dbReference type="Proteomes" id="UP000076643">
    <property type="component" value="Unassembled WGS sequence"/>
</dbReference>
<evidence type="ECO:0000313" key="6">
    <source>
        <dbReference type="Proteomes" id="UP000076643"/>
    </source>
</evidence>
<dbReference type="GO" id="GO:0043565">
    <property type="term" value="F:sequence-specific DNA binding"/>
    <property type="evidence" value="ECO:0007669"/>
    <property type="project" value="InterPro"/>
</dbReference>
<proteinExistence type="predicted"/>
<dbReference type="Pfam" id="PF12833">
    <property type="entry name" value="HTH_18"/>
    <property type="match status" value="1"/>
</dbReference>
<gene>
    <name evidence="5" type="ORF">N475_06020</name>
</gene>
<keyword evidence="6" id="KW-1185">Reference proteome</keyword>
<dbReference type="PRINTS" id="PR00032">
    <property type="entry name" value="HTHARAC"/>
</dbReference>
<protein>
    <recommendedName>
        <fullName evidence="4">HTH araC/xylS-type domain-containing protein</fullName>
    </recommendedName>
</protein>
<dbReference type="InterPro" id="IPR009057">
    <property type="entry name" value="Homeodomain-like_sf"/>
</dbReference>
<dbReference type="EMBL" id="AUYB01000002">
    <property type="protein sequence ID" value="KZN48582.1"/>
    <property type="molecule type" value="Genomic_DNA"/>
</dbReference>
<dbReference type="PROSITE" id="PS00041">
    <property type="entry name" value="HTH_ARAC_FAMILY_1"/>
    <property type="match status" value="1"/>
</dbReference>
<dbReference type="Gene3D" id="1.10.10.60">
    <property type="entry name" value="Homeodomain-like"/>
    <property type="match status" value="2"/>
</dbReference>